<reference evidence="3" key="1">
    <citation type="submission" date="2024-03" db="EMBL/GenBank/DDBJ databases">
        <title>WGS assembly of Saponaria officinalis var. Norfolk2.</title>
        <authorList>
            <person name="Jenkins J."/>
            <person name="Shu S."/>
            <person name="Grimwood J."/>
            <person name="Barry K."/>
            <person name="Goodstein D."/>
            <person name="Schmutz J."/>
            <person name="Leebens-Mack J."/>
            <person name="Osbourn A."/>
        </authorList>
    </citation>
    <scope>NUCLEOTIDE SEQUENCE [LARGE SCALE GENOMIC DNA]</scope>
    <source>
        <strain evidence="3">JIC</strain>
    </source>
</reference>
<feature type="region of interest" description="Disordered" evidence="1">
    <location>
        <begin position="40"/>
        <end position="67"/>
    </location>
</feature>
<dbReference type="AlphaFoldDB" id="A0AAW1GVK7"/>
<dbReference type="Pfam" id="PF00149">
    <property type="entry name" value="Metallophos"/>
    <property type="match status" value="1"/>
</dbReference>
<evidence type="ECO:0000259" key="2">
    <source>
        <dbReference type="Pfam" id="PF00149"/>
    </source>
</evidence>
<evidence type="ECO:0000313" key="3">
    <source>
        <dbReference type="EMBL" id="KAK9665019.1"/>
    </source>
</evidence>
<sequence length="407" mass="44739">MAATSTTNQNSQICENVPNLLSSFVNTFVDFSVSGGIFLPPNPTNPNNHNPNPNLPPPAPPIETHLPPQDRLIAIGDVHGDLDKCKMSLRLAGIIDASGDWSGETSTVVQVGDVLDRGNDEIKILYFFEKLKRQAEKSGGKLITMNGNHEIMNIDGDFRYITKRSLNEFRNWAFWYRVGNSMKKLCSGTTDVEKDPFLGVPTEFNGIKKEFHDGFRARIAALRPKGPISTRFFADNVTVLVVGENVFVHGGLLAKHVKYGLQRINNEVREWIKGERSGLWKNIGSGRDSVVWLRKFSHEAAESCDCEALEHVLRTIPGTKRMIMGHTIQGEGINGACGNKAIRIDVGMSKGCGNGLPEVLEIEKGDGLRILSSNPLYDGNTGIRSRGTKGLGLVLEEDGPKKVHVRA</sequence>
<feature type="domain" description="Calcineurin-like phosphoesterase" evidence="2">
    <location>
        <begin position="71"/>
        <end position="327"/>
    </location>
</feature>
<evidence type="ECO:0000313" key="4">
    <source>
        <dbReference type="Proteomes" id="UP001443914"/>
    </source>
</evidence>
<proteinExistence type="predicted"/>
<dbReference type="PANTHER" id="PTHR47680:SF2">
    <property type="entry name" value="SHEWANELLA-LIKE PROTEIN PHOSPHATASE 2"/>
    <property type="match status" value="1"/>
</dbReference>
<dbReference type="CDD" id="cd07425">
    <property type="entry name" value="MPP_Shelphs"/>
    <property type="match status" value="1"/>
</dbReference>
<protein>
    <recommendedName>
        <fullName evidence="2">Calcineurin-like phosphoesterase domain-containing protein</fullName>
    </recommendedName>
</protein>
<dbReference type="SUPFAM" id="SSF56300">
    <property type="entry name" value="Metallo-dependent phosphatases"/>
    <property type="match status" value="1"/>
</dbReference>
<name>A0AAW1GVK7_SAPOF</name>
<evidence type="ECO:0000256" key="1">
    <source>
        <dbReference type="SAM" id="MobiDB-lite"/>
    </source>
</evidence>
<dbReference type="PANTHER" id="PTHR47680">
    <property type="entry name" value="SHEWANELLA-LIKE PROTEIN PHOSPHATASE 2"/>
    <property type="match status" value="1"/>
</dbReference>
<comment type="caution">
    <text evidence="3">The sequence shown here is derived from an EMBL/GenBank/DDBJ whole genome shotgun (WGS) entry which is preliminary data.</text>
</comment>
<dbReference type="InterPro" id="IPR029052">
    <property type="entry name" value="Metallo-depent_PP-like"/>
</dbReference>
<accession>A0AAW1GVK7</accession>
<dbReference type="InterPro" id="IPR041787">
    <property type="entry name" value="MPP_Shelphs"/>
</dbReference>
<dbReference type="GO" id="GO:0016787">
    <property type="term" value="F:hydrolase activity"/>
    <property type="evidence" value="ECO:0007669"/>
    <property type="project" value="InterPro"/>
</dbReference>
<dbReference type="Gene3D" id="3.60.21.10">
    <property type="match status" value="1"/>
</dbReference>
<keyword evidence="4" id="KW-1185">Reference proteome</keyword>
<dbReference type="EMBL" id="JBDFQZ010000014">
    <property type="protein sequence ID" value="KAK9665019.1"/>
    <property type="molecule type" value="Genomic_DNA"/>
</dbReference>
<gene>
    <name evidence="3" type="ORF">RND81_14G084700</name>
</gene>
<organism evidence="3 4">
    <name type="scientific">Saponaria officinalis</name>
    <name type="common">Common soapwort</name>
    <name type="synonym">Lychnis saponaria</name>
    <dbReference type="NCBI Taxonomy" id="3572"/>
    <lineage>
        <taxon>Eukaryota</taxon>
        <taxon>Viridiplantae</taxon>
        <taxon>Streptophyta</taxon>
        <taxon>Embryophyta</taxon>
        <taxon>Tracheophyta</taxon>
        <taxon>Spermatophyta</taxon>
        <taxon>Magnoliopsida</taxon>
        <taxon>eudicotyledons</taxon>
        <taxon>Gunneridae</taxon>
        <taxon>Pentapetalae</taxon>
        <taxon>Caryophyllales</taxon>
        <taxon>Caryophyllaceae</taxon>
        <taxon>Caryophylleae</taxon>
        <taxon>Saponaria</taxon>
    </lineage>
</organism>
<dbReference type="Proteomes" id="UP001443914">
    <property type="component" value="Unassembled WGS sequence"/>
</dbReference>
<dbReference type="InterPro" id="IPR004843">
    <property type="entry name" value="Calcineurin-like_PHP"/>
</dbReference>